<dbReference type="FunFam" id="3.40.50.300:FF:000016">
    <property type="entry name" value="Oligopeptide ABC transporter ATP-binding component"/>
    <property type="match status" value="1"/>
</dbReference>
<dbReference type="PROSITE" id="PS50893">
    <property type="entry name" value="ABC_TRANSPORTER_2"/>
    <property type="match status" value="1"/>
</dbReference>
<evidence type="ECO:0000256" key="1">
    <source>
        <dbReference type="ARBA" id="ARBA00005417"/>
    </source>
</evidence>
<dbReference type="InterPro" id="IPR003593">
    <property type="entry name" value="AAA+_ATPase"/>
</dbReference>
<evidence type="ECO:0000313" key="7">
    <source>
        <dbReference type="Proteomes" id="UP001143463"/>
    </source>
</evidence>
<dbReference type="RefSeq" id="WP_063739648.1">
    <property type="nucleotide sequence ID" value="NZ_BAAAUZ010000002.1"/>
</dbReference>
<dbReference type="GO" id="GO:0055085">
    <property type="term" value="P:transmembrane transport"/>
    <property type="evidence" value="ECO:0007669"/>
    <property type="project" value="UniProtKB-ARBA"/>
</dbReference>
<evidence type="ECO:0000259" key="5">
    <source>
        <dbReference type="PROSITE" id="PS50893"/>
    </source>
</evidence>
<dbReference type="PROSITE" id="PS00211">
    <property type="entry name" value="ABC_TRANSPORTER_1"/>
    <property type="match status" value="1"/>
</dbReference>
<dbReference type="Gene3D" id="3.40.50.300">
    <property type="entry name" value="P-loop containing nucleotide triphosphate hydrolases"/>
    <property type="match status" value="1"/>
</dbReference>
<dbReference type="InterPro" id="IPR027417">
    <property type="entry name" value="P-loop_NTPase"/>
</dbReference>
<reference evidence="6" key="1">
    <citation type="journal article" date="2014" name="Int. J. Syst. Evol. Microbiol.">
        <title>Complete genome sequence of Corynebacterium casei LMG S-19264T (=DSM 44701T), isolated from a smear-ripened cheese.</title>
        <authorList>
            <consortium name="US DOE Joint Genome Institute (JGI-PGF)"/>
            <person name="Walter F."/>
            <person name="Albersmeier A."/>
            <person name="Kalinowski J."/>
            <person name="Ruckert C."/>
        </authorList>
    </citation>
    <scope>NUCLEOTIDE SEQUENCE</scope>
    <source>
        <strain evidence="6">VKM Ac-1069</strain>
    </source>
</reference>
<protein>
    <submittedName>
        <fullName evidence="6">Peptide ABC transporter ATP-binding protein</fullName>
    </submittedName>
</protein>
<dbReference type="AlphaFoldDB" id="A0A9W6L1M4"/>
<dbReference type="GO" id="GO:0015833">
    <property type="term" value="P:peptide transport"/>
    <property type="evidence" value="ECO:0007669"/>
    <property type="project" value="InterPro"/>
</dbReference>
<dbReference type="CDD" id="cd03257">
    <property type="entry name" value="ABC_NikE_OppD_transporters"/>
    <property type="match status" value="1"/>
</dbReference>
<keyword evidence="4 6" id="KW-0067">ATP-binding</keyword>
<dbReference type="GO" id="GO:0005524">
    <property type="term" value="F:ATP binding"/>
    <property type="evidence" value="ECO:0007669"/>
    <property type="project" value="UniProtKB-KW"/>
</dbReference>
<keyword evidence="7" id="KW-1185">Reference proteome</keyword>
<evidence type="ECO:0000256" key="2">
    <source>
        <dbReference type="ARBA" id="ARBA00022448"/>
    </source>
</evidence>
<dbReference type="NCBIfam" id="TIGR01727">
    <property type="entry name" value="oligo_HPY"/>
    <property type="match status" value="1"/>
</dbReference>
<dbReference type="Pfam" id="PF08352">
    <property type="entry name" value="oligo_HPY"/>
    <property type="match status" value="1"/>
</dbReference>
<dbReference type="PANTHER" id="PTHR43776">
    <property type="entry name" value="TRANSPORT ATP-BINDING PROTEIN"/>
    <property type="match status" value="1"/>
</dbReference>
<keyword evidence="3" id="KW-0547">Nucleotide-binding</keyword>
<keyword evidence="2" id="KW-0813">Transport</keyword>
<dbReference type="PANTHER" id="PTHR43776:SF7">
    <property type="entry name" value="D,D-DIPEPTIDE TRANSPORT ATP-BINDING PROTEIN DDPF-RELATED"/>
    <property type="match status" value="1"/>
</dbReference>
<feature type="domain" description="ABC transporter" evidence="5">
    <location>
        <begin position="21"/>
        <end position="260"/>
    </location>
</feature>
<dbReference type="SUPFAM" id="SSF52540">
    <property type="entry name" value="P-loop containing nucleoside triphosphate hydrolases"/>
    <property type="match status" value="1"/>
</dbReference>
<dbReference type="InterPro" id="IPR050319">
    <property type="entry name" value="ABC_transp_ATP-bind"/>
</dbReference>
<gene>
    <name evidence="6" type="ORF">GCM10017577_17190</name>
</gene>
<dbReference type="EMBL" id="BSFQ01000005">
    <property type="protein sequence ID" value="GLL10579.1"/>
    <property type="molecule type" value="Genomic_DNA"/>
</dbReference>
<dbReference type="Pfam" id="PF00005">
    <property type="entry name" value="ABC_tran"/>
    <property type="match status" value="1"/>
</dbReference>
<evidence type="ECO:0000313" key="6">
    <source>
        <dbReference type="EMBL" id="GLL10579.1"/>
    </source>
</evidence>
<dbReference type="GO" id="GO:0016887">
    <property type="term" value="F:ATP hydrolysis activity"/>
    <property type="evidence" value="ECO:0007669"/>
    <property type="project" value="InterPro"/>
</dbReference>
<dbReference type="InterPro" id="IPR003439">
    <property type="entry name" value="ABC_transporter-like_ATP-bd"/>
</dbReference>
<proteinExistence type="inferred from homology"/>
<dbReference type="Proteomes" id="UP001143463">
    <property type="component" value="Unassembled WGS sequence"/>
</dbReference>
<comment type="caution">
    <text evidence="6">The sequence shown here is derived from an EMBL/GenBank/DDBJ whole genome shotgun (WGS) entry which is preliminary data.</text>
</comment>
<comment type="similarity">
    <text evidence="1">Belongs to the ABC transporter superfamily.</text>
</comment>
<name>A0A9W6L1M4_9PSEU</name>
<dbReference type="InterPro" id="IPR013563">
    <property type="entry name" value="Oligopep_ABC_C"/>
</dbReference>
<dbReference type="InterPro" id="IPR017871">
    <property type="entry name" value="ABC_transporter-like_CS"/>
</dbReference>
<dbReference type="SMART" id="SM00382">
    <property type="entry name" value="AAA"/>
    <property type="match status" value="1"/>
</dbReference>
<organism evidence="6 7">
    <name type="scientific">Pseudonocardia halophobica</name>
    <dbReference type="NCBI Taxonomy" id="29401"/>
    <lineage>
        <taxon>Bacteria</taxon>
        <taxon>Bacillati</taxon>
        <taxon>Actinomycetota</taxon>
        <taxon>Actinomycetes</taxon>
        <taxon>Pseudonocardiales</taxon>
        <taxon>Pseudonocardiaceae</taxon>
        <taxon>Pseudonocardia</taxon>
    </lineage>
</organism>
<accession>A0A9W6L1M4</accession>
<evidence type="ECO:0000256" key="3">
    <source>
        <dbReference type="ARBA" id="ARBA00022741"/>
    </source>
</evidence>
<evidence type="ECO:0000256" key="4">
    <source>
        <dbReference type="ARBA" id="ARBA00022840"/>
    </source>
</evidence>
<reference evidence="6" key="2">
    <citation type="submission" date="2023-01" db="EMBL/GenBank/DDBJ databases">
        <authorList>
            <person name="Sun Q."/>
            <person name="Evtushenko L."/>
        </authorList>
    </citation>
    <scope>NUCLEOTIDE SEQUENCE</scope>
    <source>
        <strain evidence="6">VKM Ac-1069</strain>
    </source>
</reference>
<sequence length="349" mass="38232">MTEPTSDTLLEVSGLTKHFPVRGGVLQRTKARVRAVDGLDFTVRRGETLGLVGESGSGKSTTGRLVLRLIEPTAGRVVFDGVDVLKLGRGAMRDMRSRMQMIFQDPYSSLDPQATVADSIGEPLSVHEGLRGAKRDGRVVELLERVGLKPQHLHRYPYEFSGGQRQRICIARALALKPDLLVCDEPVSALDVSIQAQVINLLKSIQRDTGISLLFISHDLSVVRHVSDRIAVMYLGRIVEIGDSEQIYTQPRHPYTETLLSAIPVPNPVTQRRRERILLRGEPPSPLDPPSGCRFHTRCQYAMDVCAVEEPVLAPAGRGSSACHLHDYGPGLGGGTVLDLEPTHRPVPA</sequence>